<accession>E0W1W5</accession>
<dbReference type="CTD" id="8232229"/>
<keyword evidence="6" id="KW-0862">Zinc</keyword>
<dbReference type="InParanoid" id="E0W1W5"/>
<evidence type="ECO:0000256" key="4">
    <source>
        <dbReference type="ARBA" id="ARBA00022989"/>
    </source>
</evidence>
<dbReference type="KEGG" id="phu:Phum_PHUM580180"/>
<dbReference type="OrthoDB" id="535992at2759"/>
<feature type="transmembrane region" description="Helical" evidence="7">
    <location>
        <begin position="93"/>
        <end position="115"/>
    </location>
</feature>
<dbReference type="EMBL" id="DS235873">
    <property type="protein sequence ID" value="EEB19559.1"/>
    <property type="molecule type" value="Genomic_DNA"/>
</dbReference>
<organism>
    <name type="scientific">Pediculus humanus subsp. corporis</name>
    <name type="common">Body louse</name>
    <dbReference type="NCBI Taxonomy" id="121224"/>
    <lineage>
        <taxon>Eukaryota</taxon>
        <taxon>Metazoa</taxon>
        <taxon>Ecdysozoa</taxon>
        <taxon>Arthropoda</taxon>
        <taxon>Hexapoda</taxon>
        <taxon>Insecta</taxon>
        <taxon>Pterygota</taxon>
        <taxon>Neoptera</taxon>
        <taxon>Paraneoptera</taxon>
        <taxon>Psocodea</taxon>
        <taxon>Troctomorpha</taxon>
        <taxon>Phthiraptera</taxon>
        <taxon>Anoplura</taxon>
        <taxon>Pediculidae</taxon>
        <taxon>Pediculus</taxon>
    </lineage>
</organism>
<dbReference type="GO" id="GO:0038023">
    <property type="term" value="F:signaling receptor activity"/>
    <property type="evidence" value="ECO:0007669"/>
    <property type="project" value="TreeGrafter"/>
</dbReference>
<dbReference type="PANTHER" id="PTHR20855:SF138">
    <property type="entry name" value="PROGESTIN AND ADIPOQ RECEPTOR FAMILY MEMBER 4"/>
    <property type="match status" value="1"/>
</dbReference>
<keyword evidence="4 7" id="KW-1133">Transmembrane helix</keyword>
<dbReference type="eggNOG" id="KOG0748">
    <property type="taxonomic scope" value="Eukaryota"/>
</dbReference>
<feature type="binding site" evidence="6">
    <location>
        <position position="287"/>
    </location>
    <ligand>
        <name>Zn(2+)</name>
        <dbReference type="ChEBI" id="CHEBI:29105"/>
    </ligand>
</feature>
<feature type="transmembrane region" description="Helical" evidence="7">
    <location>
        <begin position="193"/>
        <end position="211"/>
    </location>
</feature>
<sequence>MESLIINDDDASVELNERSNVAHNNKVPTKNLSSIFSTGQIKPGNYQGTSKLLEIHDVPKYLQFNPYIQTGYRKMLSTKASIKSLFYFHNETINILSHGFPIVYILWTVPSLIPWDKINSTFLPICHIVGSVTPWVGSFLYHLFMNHTRGEKLYRRLLQVDMIGIWVTQSFGALPMVCTTSFCFPWIIKWFVILSYCLMSVWGLHKAVTAWSPWDRRMCFALPFITRLGLTLLRATGIGGGDSSVLGSVFLQDFVSLVGGIIGAINIPERWFPGQFDYCFNSHNIMHVLVVLAVYYMHHATVADLKWMATVDCGGGGGAGGGGQSGKHVR</sequence>
<comment type="subcellular location">
    <subcellularLocation>
        <location evidence="1">Membrane</location>
        <topology evidence="1">Multi-pass membrane protein</topology>
    </subcellularLocation>
</comment>
<reference evidence="8" key="1">
    <citation type="submission" date="2007-04" db="EMBL/GenBank/DDBJ databases">
        <title>Annotation of Pediculus humanus corporis strain USDA.</title>
        <authorList>
            <person name="Kirkness E."/>
            <person name="Hannick L."/>
            <person name="Hass B."/>
            <person name="Bruggner R."/>
            <person name="Lawson D."/>
            <person name="Bidwell S."/>
            <person name="Joardar V."/>
            <person name="Caler E."/>
            <person name="Walenz B."/>
            <person name="Inman J."/>
            <person name="Schobel S."/>
            <person name="Galinsky K."/>
            <person name="Amedeo P."/>
            <person name="Strausberg R."/>
        </authorList>
    </citation>
    <scope>NUCLEOTIDE SEQUENCE</scope>
    <source>
        <strain evidence="8">USDA</strain>
    </source>
</reference>
<dbReference type="GeneID" id="8232229"/>
<dbReference type="EnsemblMetazoa" id="PHUM580180-RA">
    <property type="protein sequence ID" value="PHUM580180-PA"/>
    <property type="gene ID" value="PHUM580180"/>
</dbReference>
<dbReference type="EMBL" id="AAZO01007059">
    <property type="status" value="NOT_ANNOTATED_CDS"/>
    <property type="molecule type" value="Genomic_DNA"/>
</dbReference>
<dbReference type="AlphaFoldDB" id="E0W1W5"/>
<keyword evidence="6" id="KW-0479">Metal-binding</keyword>
<evidence type="ECO:0000256" key="1">
    <source>
        <dbReference type="ARBA" id="ARBA00004141"/>
    </source>
</evidence>
<reference evidence="9" key="3">
    <citation type="submission" date="2020-05" db="UniProtKB">
        <authorList>
            <consortium name="EnsemblMetazoa"/>
        </authorList>
    </citation>
    <scope>IDENTIFICATION</scope>
    <source>
        <strain evidence="9">USDA</strain>
    </source>
</reference>
<dbReference type="GO" id="GO:0016020">
    <property type="term" value="C:membrane"/>
    <property type="evidence" value="ECO:0007669"/>
    <property type="project" value="UniProtKB-SubCell"/>
</dbReference>
<name>E0W1W5_PEDHC</name>
<feature type="transmembrane region" description="Helical" evidence="7">
    <location>
        <begin position="245"/>
        <end position="266"/>
    </location>
</feature>
<dbReference type="Proteomes" id="UP000009046">
    <property type="component" value="Unassembled WGS sequence"/>
</dbReference>
<protein>
    <recommendedName>
        <fullName evidence="11">Progestin and adipoQ receptor family member 4</fullName>
    </recommendedName>
</protein>
<evidence type="ECO:0000313" key="10">
    <source>
        <dbReference type="Proteomes" id="UP000009046"/>
    </source>
</evidence>
<evidence type="ECO:0000256" key="2">
    <source>
        <dbReference type="ARBA" id="ARBA00007018"/>
    </source>
</evidence>
<feature type="transmembrane region" description="Helical" evidence="7">
    <location>
        <begin position="165"/>
        <end position="187"/>
    </location>
</feature>
<keyword evidence="5 7" id="KW-0472">Membrane</keyword>
<evidence type="ECO:0000256" key="3">
    <source>
        <dbReference type="ARBA" id="ARBA00022692"/>
    </source>
</evidence>
<dbReference type="GO" id="GO:0046872">
    <property type="term" value="F:metal ion binding"/>
    <property type="evidence" value="ECO:0007669"/>
    <property type="project" value="UniProtKB-KW"/>
</dbReference>
<evidence type="ECO:0000256" key="6">
    <source>
        <dbReference type="PIRSR" id="PIRSR604254-1"/>
    </source>
</evidence>
<evidence type="ECO:0000313" key="8">
    <source>
        <dbReference type="EMBL" id="EEB19559.1"/>
    </source>
</evidence>
<dbReference type="RefSeq" id="XP_002432297.1">
    <property type="nucleotide sequence ID" value="XM_002432252.1"/>
</dbReference>
<dbReference type="VEuPathDB" id="VectorBase:PHUM580180"/>
<feature type="transmembrane region" description="Helical" evidence="7">
    <location>
        <begin position="121"/>
        <end position="144"/>
    </location>
</feature>
<keyword evidence="3 7" id="KW-0812">Transmembrane</keyword>
<dbReference type="Pfam" id="PF03006">
    <property type="entry name" value="HlyIII"/>
    <property type="match status" value="1"/>
</dbReference>
<dbReference type="InterPro" id="IPR004254">
    <property type="entry name" value="AdipoR/HlyIII-related"/>
</dbReference>
<evidence type="ECO:0000256" key="5">
    <source>
        <dbReference type="ARBA" id="ARBA00023136"/>
    </source>
</evidence>
<evidence type="ECO:0008006" key="11">
    <source>
        <dbReference type="Google" id="ProtNLM"/>
    </source>
</evidence>
<feature type="binding site" evidence="6">
    <location>
        <position position="283"/>
    </location>
    <ligand>
        <name>Zn(2+)</name>
        <dbReference type="ChEBI" id="CHEBI:29105"/>
    </ligand>
</feature>
<evidence type="ECO:0000313" key="9">
    <source>
        <dbReference type="EnsemblMetazoa" id="PHUM580180-PA"/>
    </source>
</evidence>
<dbReference type="FunCoup" id="E0W1W5">
    <property type="interactions" value="69"/>
</dbReference>
<comment type="similarity">
    <text evidence="2">Belongs to the ADIPOR family.</text>
</comment>
<feature type="binding site" evidence="6">
    <location>
        <position position="142"/>
    </location>
    <ligand>
        <name>Zn(2+)</name>
        <dbReference type="ChEBI" id="CHEBI:29105"/>
    </ligand>
</feature>
<dbReference type="STRING" id="121224.E0W1W5"/>
<dbReference type="PANTHER" id="PTHR20855">
    <property type="entry name" value="ADIPOR/PROGESTIN RECEPTOR-RELATED"/>
    <property type="match status" value="1"/>
</dbReference>
<reference evidence="8" key="2">
    <citation type="submission" date="2007-04" db="EMBL/GenBank/DDBJ databases">
        <title>The genome of the human body louse.</title>
        <authorList>
            <consortium name="The Human Body Louse Genome Consortium"/>
            <person name="Kirkness E."/>
            <person name="Walenz B."/>
            <person name="Hass B."/>
            <person name="Bruggner R."/>
            <person name="Strausberg R."/>
        </authorList>
    </citation>
    <scope>NUCLEOTIDE SEQUENCE</scope>
    <source>
        <strain evidence="8">USDA</strain>
    </source>
</reference>
<feature type="transmembrane region" description="Helical" evidence="7">
    <location>
        <begin position="218"/>
        <end position="239"/>
    </location>
</feature>
<keyword evidence="10" id="KW-1185">Reference proteome</keyword>
<dbReference type="OMA" id="FLMRMLV"/>
<gene>
    <name evidence="9" type="primary">8232229</name>
    <name evidence="8" type="ORF">Phum_PHUM580180</name>
</gene>
<proteinExistence type="inferred from homology"/>
<dbReference type="HOGENOM" id="CLU_023075_0_1_1"/>
<evidence type="ECO:0000256" key="7">
    <source>
        <dbReference type="SAM" id="Phobius"/>
    </source>
</evidence>
<feature type="transmembrane region" description="Helical" evidence="7">
    <location>
        <begin position="278"/>
        <end position="298"/>
    </location>
</feature>